<dbReference type="InterPro" id="IPR054054">
    <property type="entry name" value="Ng_1-3-like"/>
</dbReference>
<evidence type="ECO:0000256" key="2">
    <source>
        <dbReference type="SAM" id="SignalP"/>
    </source>
</evidence>
<dbReference type="Proteomes" id="UP001200034">
    <property type="component" value="Unassembled WGS sequence"/>
</dbReference>
<reference evidence="4" key="1">
    <citation type="journal article" date="2021" name="Mol. Ecol. Resour.">
        <title>Phylogenomic analyses of the genus Drosophila reveals genomic signals of climate adaptation.</title>
        <authorList>
            <person name="Li F."/>
            <person name="Rane R.V."/>
            <person name="Luria V."/>
            <person name="Xiong Z."/>
            <person name="Chen J."/>
            <person name="Li Z."/>
            <person name="Catullo R.A."/>
            <person name="Griffin P.C."/>
            <person name="Schiffer M."/>
            <person name="Pearce S."/>
            <person name="Lee S.F."/>
            <person name="McElroy K."/>
            <person name="Stocker A."/>
            <person name="Shirriffs J."/>
            <person name="Cockerell F."/>
            <person name="Coppin C."/>
            <person name="Sgro C.M."/>
            <person name="Karger A."/>
            <person name="Cain J.W."/>
            <person name="Weber J.A."/>
            <person name="Santpere G."/>
            <person name="Kirschner M.W."/>
            <person name="Hoffmann A.A."/>
            <person name="Oakeshott J.G."/>
            <person name="Zhang G."/>
        </authorList>
    </citation>
    <scope>NUCLEOTIDE SEQUENCE</scope>
    <source>
        <strain evidence="4">BGI-SZ-2011g</strain>
    </source>
</reference>
<feature type="region of interest" description="Disordered" evidence="1">
    <location>
        <begin position="64"/>
        <end position="94"/>
    </location>
</feature>
<feature type="chain" id="PRO_5042441211" evidence="2">
    <location>
        <begin position="26"/>
        <end position="125"/>
    </location>
</feature>
<evidence type="ECO:0000313" key="4">
    <source>
        <dbReference type="EMBL" id="KAH8376836.1"/>
    </source>
</evidence>
<protein>
    <submittedName>
        <fullName evidence="4">Uncharacterized protein</fullName>
    </submittedName>
</protein>
<dbReference type="Pfam" id="PF21827">
    <property type="entry name" value="New_glue"/>
    <property type="match status" value="1"/>
</dbReference>
<keyword evidence="5" id="KW-1185">Reference proteome</keyword>
<evidence type="ECO:0000313" key="5">
    <source>
        <dbReference type="Proteomes" id="UP001200034"/>
    </source>
</evidence>
<name>A0AAD4K631_9MUSC</name>
<comment type="caution">
    <text evidence="4">The sequence shown here is derived from an EMBL/GenBank/DDBJ whole genome shotgun (WGS) entry which is preliminary data.</text>
</comment>
<evidence type="ECO:0000256" key="1">
    <source>
        <dbReference type="SAM" id="MobiDB-lite"/>
    </source>
</evidence>
<accession>A0AAD4K631</accession>
<dbReference type="AlphaFoldDB" id="A0AAD4K631"/>
<dbReference type="EMBL" id="JAJJHW010001127">
    <property type="protein sequence ID" value="KAH8376835.1"/>
    <property type="molecule type" value="Genomic_DNA"/>
</dbReference>
<keyword evidence="2" id="KW-0732">Signal</keyword>
<gene>
    <name evidence="4" type="ORF">KR093_001556</name>
    <name evidence="3" type="ORF">KR093_001557</name>
</gene>
<feature type="signal peptide" evidence="2">
    <location>
        <begin position="1"/>
        <end position="25"/>
    </location>
</feature>
<proteinExistence type="predicted"/>
<feature type="compositionally biased region" description="Low complexity" evidence="1">
    <location>
        <begin position="64"/>
        <end position="89"/>
    </location>
</feature>
<dbReference type="EMBL" id="JAJJHW010001127">
    <property type="protein sequence ID" value="KAH8376836.1"/>
    <property type="molecule type" value="Genomic_DNA"/>
</dbReference>
<sequence>MRASIVLLGCALVAICLSYLPTSDAVACTGTDTPTGCTDCTLEANLTSPDCVTTTTVATTTAAATTTASGDSTTTTASSSDTTTTTASSCGGKTRHKYKWKVVEKKGKKVIKRQRKGGKKFKKFL</sequence>
<evidence type="ECO:0000313" key="3">
    <source>
        <dbReference type="EMBL" id="KAH8376835.1"/>
    </source>
</evidence>
<organism evidence="4 5">
    <name type="scientific">Drosophila rubida</name>
    <dbReference type="NCBI Taxonomy" id="30044"/>
    <lineage>
        <taxon>Eukaryota</taxon>
        <taxon>Metazoa</taxon>
        <taxon>Ecdysozoa</taxon>
        <taxon>Arthropoda</taxon>
        <taxon>Hexapoda</taxon>
        <taxon>Insecta</taxon>
        <taxon>Pterygota</taxon>
        <taxon>Neoptera</taxon>
        <taxon>Endopterygota</taxon>
        <taxon>Diptera</taxon>
        <taxon>Brachycera</taxon>
        <taxon>Muscomorpha</taxon>
        <taxon>Ephydroidea</taxon>
        <taxon>Drosophilidae</taxon>
        <taxon>Drosophila</taxon>
    </lineage>
</organism>